<dbReference type="EMBL" id="BAND01000101">
    <property type="protein sequence ID" value="GAJ30070.1"/>
    <property type="molecule type" value="Genomic_DNA"/>
</dbReference>
<dbReference type="PANTHER" id="PTHR38033:SF1">
    <property type="entry name" value="DOTU FAMILY TYPE IV_VI SECRETION SYSTEM PROTEIN"/>
    <property type="match status" value="1"/>
</dbReference>
<organism evidence="5 6">
    <name type="scientific">Acidomonas methanolica NBRC 104435</name>
    <dbReference type="NCBI Taxonomy" id="1231351"/>
    <lineage>
        <taxon>Bacteria</taxon>
        <taxon>Pseudomonadati</taxon>
        <taxon>Pseudomonadota</taxon>
        <taxon>Alphaproteobacteria</taxon>
        <taxon>Acetobacterales</taxon>
        <taxon>Acetobacteraceae</taxon>
        <taxon>Acidomonas</taxon>
    </lineage>
</organism>
<dbReference type="InterPro" id="IPR006665">
    <property type="entry name" value="OmpA-like"/>
</dbReference>
<dbReference type="InterPro" id="IPR017732">
    <property type="entry name" value="T4/T6SS_DotU"/>
</dbReference>
<dbReference type="Pfam" id="PF09850">
    <property type="entry name" value="DotU"/>
    <property type="match status" value="1"/>
</dbReference>
<dbReference type="Pfam" id="PF00691">
    <property type="entry name" value="OmpA"/>
    <property type="match status" value="1"/>
</dbReference>
<dbReference type="SUPFAM" id="SSF103088">
    <property type="entry name" value="OmpA-like"/>
    <property type="match status" value="1"/>
</dbReference>
<dbReference type="Proteomes" id="UP000019760">
    <property type="component" value="Unassembled WGS sequence"/>
</dbReference>
<dbReference type="PROSITE" id="PS51123">
    <property type="entry name" value="OMPA_2"/>
    <property type="match status" value="1"/>
</dbReference>
<dbReference type="OrthoDB" id="345640at2"/>
<evidence type="ECO:0000313" key="5">
    <source>
        <dbReference type="EMBL" id="GAJ30070.1"/>
    </source>
</evidence>
<dbReference type="NCBIfam" id="TIGR03349">
    <property type="entry name" value="IV_VI_DotU"/>
    <property type="match status" value="1"/>
</dbReference>
<feature type="domain" description="OmpA-like" evidence="4">
    <location>
        <begin position="329"/>
        <end position="448"/>
    </location>
</feature>
<feature type="transmembrane region" description="Helical" evidence="3">
    <location>
        <begin position="244"/>
        <end position="266"/>
    </location>
</feature>
<dbReference type="Gene3D" id="3.30.1330.60">
    <property type="entry name" value="OmpA-like domain"/>
    <property type="match status" value="1"/>
</dbReference>
<dbReference type="GO" id="GO:0016020">
    <property type="term" value="C:membrane"/>
    <property type="evidence" value="ECO:0007669"/>
    <property type="project" value="UniProtKB-UniRule"/>
</dbReference>
<evidence type="ECO:0000313" key="6">
    <source>
        <dbReference type="Proteomes" id="UP000019760"/>
    </source>
</evidence>
<evidence type="ECO:0000256" key="2">
    <source>
        <dbReference type="SAM" id="MobiDB-lite"/>
    </source>
</evidence>
<keyword evidence="1 3" id="KW-0472">Membrane</keyword>
<feature type="compositionally biased region" description="Basic and acidic residues" evidence="2">
    <location>
        <begin position="432"/>
        <end position="442"/>
    </location>
</feature>
<reference evidence="6" key="1">
    <citation type="journal article" date="2014" name="FEMS Microbiol. Lett.">
        <title>Draft Genomic DNA Sequence of the Facultatively Methylotrophic Bacterium Acidomonas methanolica type strain MB58.</title>
        <authorList>
            <person name="Higashiura N."/>
            <person name="Hadano H."/>
            <person name="Hirakawa H."/>
            <person name="Matsutani M."/>
            <person name="Takabe S."/>
            <person name="Matsushita K."/>
            <person name="Azuma Y."/>
        </authorList>
    </citation>
    <scope>NUCLEOTIDE SEQUENCE [LARGE SCALE GENOMIC DNA]</scope>
    <source>
        <strain evidence="6">MB58</strain>
    </source>
</reference>
<sequence>MSPADSPPGGNPFAEPEDDDRTIIMRRDAISALSARQHVAPVEQAGERDIDFAALPQAGENPVVACAGSLLTLMARLRNAISVPDAGALRERTAAEIEQYGAALREARLPLETIRLAHYAMCASLDDVVQCTPWGSHGPWADLSLTSAYHRDVKGGERFFVILRKLLESPNAYIDVLELLYLSMSLGMRGEYRLMPRGPAELEKVREETYAAILRVRGASAADLSPHWTGVGEPYRALRFEMPIWLAALLGVGLLGIAYALALLAAGTASDSLLAGVSGLPPHVMPGIARPAPVTPVPEGPHRETLRARLQAALQPDIRDGNLIVAGTERVPVIRLQAQGMFDVGAATILPRYVAVLRRVGDAIGRSEGHTDVVGYTDSQPIRTLAFPSNYALSLARARAAAAVIEPYVGAERITASGQGAQSPVGDNATEAGRRANRRVEIAVDEGAPP</sequence>
<reference evidence="5 6" key="2">
    <citation type="journal article" date="2014" name="FEMS Microbiol. Lett.">
        <title>Draft genomic DNA sequence of the facultatively methylotrophic bacterium Acidomonas methanolica type strain MB58.</title>
        <authorList>
            <person name="Higashiura N."/>
            <person name="Hadano H."/>
            <person name="Hirakawa H."/>
            <person name="Matsutani M."/>
            <person name="Takabe S."/>
            <person name="Matsushita K."/>
            <person name="Azuma Y."/>
        </authorList>
    </citation>
    <scope>NUCLEOTIDE SEQUENCE [LARGE SCALE GENOMIC DNA]</scope>
    <source>
        <strain evidence="5 6">MB58</strain>
    </source>
</reference>
<feature type="region of interest" description="Disordered" evidence="2">
    <location>
        <begin position="417"/>
        <end position="450"/>
    </location>
</feature>
<evidence type="ECO:0000256" key="1">
    <source>
        <dbReference type="PROSITE-ProRule" id="PRU00473"/>
    </source>
</evidence>
<keyword evidence="6" id="KW-1185">Reference proteome</keyword>
<dbReference type="PANTHER" id="PTHR38033">
    <property type="entry name" value="MEMBRANE PROTEIN-RELATED"/>
    <property type="match status" value="1"/>
</dbReference>
<name>A0A023D8L8_ACIMT</name>
<dbReference type="InterPro" id="IPR038522">
    <property type="entry name" value="T4/T6SS_DotU_sf"/>
</dbReference>
<protein>
    <submittedName>
        <fullName evidence="5">Outer membrane protein OmpA/MotB</fullName>
    </submittedName>
</protein>
<comment type="caution">
    <text evidence="5">The sequence shown here is derived from an EMBL/GenBank/DDBJ whole genome shotgun (WGS) entry which is preliminary data.</text>
</comment>
<dbReference type="Gene3D" id="1.25.40.590">
    <property type="entry name" value="Type IV / VI secretion system, DotU"/>
    <property type="match status" value="1"/>
</dbReference>
<keyword evidence="3" id="KW-1133">Transmembrane helix</keyword>
<feature type="region of interest" description="Disordered" evidence="2">
    <location>
        <begin position="1"/>
        <end position="20"/>
    </location>
</feature>
<dbReference type="InterPro" id="IPR036737">
    <property type="entry name" value="OmpA-like_sf"/>
</dbReference>
<accession>A0A023D8L8</accession>
<proteinExistence type="predicted"/>
<gene>
    <name evidence="5" type="ORF">Amme_102_005</name>
</gene>
<dbReference type="NCBIfam" id="NF038228">
    <property type="entry name" value="IcmH_DotU_IVB"/>
    <property type="match status" value="1"/>
</dbReference>
<keyword evidence="3" id="KW-0812">Transmembrane</keyword>
<evidence type="ECO:0000256" key="3">
    <source>
        <dbReference type="SAM" id="Phobius"/>
    </source>
</evidence>
<dbReference type="RefSeq" id="WP_052512094.1">
    <property type="nucleotide sequence ID" value="NZ_BAND01000101.1"/>
</dbReference>
<dbReference type="AlphaFoldDB" id="A0A023D8L8"/>
<feature type="compositionally biased region" description="Pro residues" evidence="2">
    <location>
        <begin position="1"/>
        <end position="10"/>
    </location>
</feature>
<evidence type="ECO:0000259" key="4">
    <source>
        <dbReference type="PROSITE" id="PS51123"/>
    </source>
</evidence>